<feature type="domain" description="Myb-like" evidence="8">
    <location>
        <begin position="140"/>
        <end position="211"/>
    </location>
</feature>
<dbReference type="SMART" id="SM00717">
    <property type="entry name" value="SANT"/>
    <property type="match status" value="2"/>
</dbReference>
<feature type="coiled-coil region" evidence="7">
    <location>
        <begin position="57"/>
        <end position="91"/>
    </location>
</feature>
<gene>
    <name evidence="9" type="ORF">CHIRRI_LOCUS4974</name>
</gene>
<evidence type="ECO:0000256" key="1">
    <source>
        <dbReference type="ARBA" id="ARBA00011764"/>
    </source>
</evidence>
<evidence type="ECO:0000256" key="3">
    <source>
        <dbReference type="ARBA" id="ARBA00023015"/>
    </source>
</evidence>
<comment type="function">
    <text evidence="6">Involved in transvection phenomena (= synapsis-dependent gene expression), where the synaptic pairing of chromosomes carrying genes with which zeste interacts influences the expression of these genes. Zeste binds to DNA and stimulates transcription from a nearby promoter.</text>
</comment>
<reference evidence="9" key="2">
    <citation type="submission" date="2022-10" db="EMBL/GenBank/DDBJ databases">
        <authorList>
            <consortium name="ENA_rothamsted_submissions"/>
            <consortium name="culmorum"/>
            <person name="King R."/>
        </authorList>
    </citation>
    <scope>NUCLEOTIDE SEQUENCE</scope>
</reference>
<reference evidence="9" key="1">
    <citation type="submission" date="2022-01" db="EMBL/GenBank/DDBJ databases">
        <authorList>
            <person name="King R."/>
        </authorList>
    </citation>
    <scope>NUCLEOTIDE SEQUENCE</scope>
</reference>
<evidence type="ECO:0000256" key="4">
    <source>
        <dbReference type="ARBA" id="ARBA00023125"/>
    </source>
</evidence>
<keyword evidence="4" id="KW-0238">DNA-binding</keyword>
<evidence type="ECO:0000256" key="5">
    <source>
        <dbReference type="ARBA" id="ARBA00023163"/>
    </source>
</evidence>
<dbReference type="InterPro" id="IPR028002">
    <property type="entry name" value="Myb_DNA-bind_5"/>
</dbReference>
<dbReference type="OrthoDB" id="6769707at2759"/>
<evidence type="ECO:0000256" key="6">
    <source>
        <dbReference type="ARBA" id="ARBA00025466"/>
    </source>
</evidence>
<keyword evidence="5" id="KW-0804">Transcription</keyword>
<dbReference type="AlphaFoldDB" id="A0A9N9WR93"/>
<keyword evidence="3" id="KW-0805">Transcription regulation</keyword>
<comment type="subunit">
    <text evidence="1">Self-associates forming complexes of several hundred monomers.</text>
</comment>
<dbReference type="InterPro" id="IPR001005">
    <property type="entry name" value="SANT/Myb"/>
</dbReference>
<sequence length="339" mass="38959">MNESASRKRNRSDNFDVDDVELLLGLVNEHTDMLDSPKIETKKEGWDIIHTKFNANCTGIKRDLNALKSKIKNLKAQSKKVNLKLETSQQDPLASNDVMNGDNGNDTNDEYEMDVSQTDEDTKPIISHCSSNGSNKTRKRCKKFTKEECDLLLSLHEKYCANLDTSSTANSVKKRQEAWDNLTYEFNDLQSSGVTRECNELKIKYKNIKALKVKTEPMESQTIVNNMRVFNESDSSSKAVVEDRKIISTRPIRSLQNPAVTKTFAHLANSTATNDMFYDDDDYEEDFNHGNHKQPTHEDKEVEKVRRENILLKNAVLRKKERLLELQIALAERNLRRQL</sequence>
<evidence type="ECO:0000256" key="7">
    <source>
        <dbReference type="SAM" id="Coils"/>
    </source>
</evidence>
<protein>
    <recommendedName>
        <fullName evidence="2">Regulatory protein zeste</fullName>
    </recommendedName>
</protein>
<evidence type="ECO:0000256" key="2">
    <source>
        <dbReference type="ARBA" id="ARBA00016807"/>
    </source>
</evidence>
<dbReference type="Proteomes" id="UP001153620">
    <property type="component" value="Chromosome 2"/>
</dbReference>
<dbReference type="Pfam" id="PF13873">
    <property type="entry name" value="Myb_DNA-bind_5"/>
    <property type="match status" value="2"/>
</dbReference>
<evidence type="ECO:0000259" key="8">
    <source>
        <dbReference type="SMART" id="SM00717"/>
    </source>
</evidence>
<keyword evidence="7" id="KW-0175">Coiled coil</keyword>
<feature type="domain" description="Myb-like" evidence="8">
    <location>
        <begin position="11"/>
        <end position="77"/>
    </location>
</feature>
<evidence type="ECO:0000313" key="10">
    <source>
        <dbReference type="Proteomes" id="UP001153620"/>
    </source>
</evidence>
<evidence type="ECO:0000313" key="9">
    <source>
        <dbReference type="EMBL" id="CAG9802058.1"/>
    </source>
</evidence>
<proteinExistence type="predicted"/>
<dbReference type="EMBL" id="OU895878">
    <property type="protein sequence ID" value="CAG9802058.1"/>
    <property type="molecule type" value="Genomic_DNA"/>
</dbReference>
<organism evidence="9 10">
    <name type="scientific">Chironomus riparius</name>
    <dbReference type="NCBI Taxonomy" id="315576"/>
    <lineage>
        <taxon>Eukaryota</taxon>
        <taxon>Metazoa</taxon>
        <taxon>Ecdysozoa</taxon>
        <taxon>Arthropoda</taxon>
        <taxon>Hexapoda</taxon>
        <taxon>Insecta</taxon>
        <taxon>Pterygota</taxon>
        <taxon>Neoptera</taxon>
        <taxon>Endopterygota</taxon>
        <taxon>Diptera</taxon>
        <taxon>Nematocera</taxon>
        <taxon>Chironomoidea</taxon>
        <taxon>Chironomidae</taxon>
        <taxon>Chironominae</taxon>
        <taxon>Chironomus</taxon>
    </lineage>
</organism>
<dbReference type="GO" id="GO:0003677">
    <property type="term" value="F:DNA binding"/>
    <property type="evidence" value="ECO:0007669"/>
    <property type="project" value="UniProtKB-KW"/>
</dbReference>
<name>A0A9N9WR93_9DIPT</name>
<accession>A0A9N9WR93</accession>
<keyword evidence="10" id="KW-1185">Reference proteome</keyword>